<dbReference type="Proteomes" id="UP000054279">
    <property type="component" value="Unassembled WGS sequence"/>
</dbReference>
<evidence type="ECO:0000256" key="1">
    <source>
        <dbReference type="SAM" id="Phobius"/>
    </source>
</evidence>
<proteinExistence type="predicted"/>
<sequence>MTLSMVTLYSIAWKVFAVYFVLKGVARVIRRRLIKSLTIIDDLPKLGVSRPPNQRIKGTAVICGGSISGLLSAKICSDHFDDVIIIEPEEWLLSDQGLYPQPEKAMDKKTMINPRARIPQWFVAQAFHPTLAIVLSKLFPGDLEKEVARAGGKIVPWEVIILRAGKALPWIPEPDMITIPVTRAAYEAIIRRLVLKTPNIKQMSGRAVGLVGSHGKITGVKRRTTDNQEDVISASLVVDCTGVALGGFQWLQEFLGPNHLSTKHLISLKETFNHKYYAMSCFFKVTDALLDEMDEAGIPGIKAGLFEYIFLPNLNTDTRSLVFWSLEKNIVSISCCGYDMQEEINDFDDLRRFYGSMVMEKPLPQYTYTLLDILERHNIPFSKYGVRTPHPVYIRYAQAKDLPQNFIAIGDAAMQFNPIKGQGVAKATTEVVTLNKLLLQSKGDILPDDFGKTFFKLQQTRTGGSWDSYKSEDYTIPTTVPVVGEVPSKVGAGLRKYMDHLWPVALEDPEVAAVLIHVMSWTRPATDMFSPQILLKILKRKFTSFVT</sequence>
<keyword evidence="1" id="KW-0812">Transmembrane</keyword>
<evidence type="ECO:0000313" key="2">
    <source>
        <dbReference type="EMBL" id="KIJ34442.1"/>
    </source>
</evidence>
<keyword evidence="1" id="KW-0472">Membrane</keyword>
<dbReference type="HOGENOM" id="CLU_025587_1_0_1"/>
<evidence type="ECO:0000313" key="3">
    <source>
        <dbReference type="Proteomes" id="UP000054279"/>
    </source>
</evidence>
<protein>
    <submittedName>
        <fullName evidence="2">Unplaced genomic scaffold SPHSTscaffold_124, whole genome shotgun sequence</fullName>
    </submittedName>
</protein>
<keyword evidence="1" id="KW-1133">Transmembrane helix</keyword>
<dbReference type="AlphaFoldDB" id="A0A0C9UYV2"/>
<dbReference type="EMBL" id="KN837199">
    <property type="protein sequence ID" value="KIJ34442.1"/>
    <property type="molecule type" value="Genomic_DNA"/>
</dbReference>
<dbReference type="OrthoDB" id="10051892at2759"/>
<feature type="transmembrane region" description="Helical" evidence="1">
    <location>
        <begin position="6"/>
        <end position="26"/>
    </location>
</feature>
<organism evidence="2 3">
    <name type="scientific">Sphaerobolus stellatus (strain SS14)</name>
    <dbReference type="NCBI Taxonomy" id="990650"/>
    <lineage>
        <taxon>Eukaryota</taxon>
        <taxon>Fungi</taxon>
        <taxon>Dikarya</taxon>
        <taxon>Basidiomycota</taxon>
        <taxon>Agaricomycotina</taxon>
        <taxon>Agaricomycetes</taxon>
        <taxon>Phallomycetidae</taxon>
        <taxon>Geastrales</taxon>
        <taxon>Sphaerobolaceae</taxon>
        <taxon>Sphaerobolus</taxon>
    </lineage>
</organism>
<name>A0A0C9UYV2_SPHS4</name>
<keyword evidence="3" id="KW-1185">Reference proteome</keyword>
<gene>
    <name evidence="2" type="ORF">M422DRAFT_263396</name>
</gene>
<accession>A0A0C9UYV2</accession>
<dbReference type="SUPFAM" id="SSF51905">
    <property type="entry name" value="FAD/NAD(P)-binding domain"/>
    <property type="match status" value="1"/>
</dbReference>
<dbReference type="InterPro" id="IPR036188">
    <property type="entry name" value="FAD/NAD-bd_sf"/>
</dbReference>
<reference evidence="2 3" key="1">
    <citation type="submission" date="2014-06" db="EMBL/GenBank/DDBJ databases">
        <title>Evolutionary Origins and Diversification of the Mycorrhizal Mutualists.</title>
        <authorList>
            <consortium name="DOE Joint Genome Institute"/>
            <consortium name="Mycorrhizal Genomics Consortium"/>
            <person name="Kohler A."/>
            <person name="Kuo A."/>
            <person name="Nagy L.G."/>
            <person name="Floudas D."/>
            <person name="Copeland A."/>
            <person name="Barry K.W."/>
            <person name="Cichocki N."/>
            <person name="Veneault-Fourrey C."/>
            <person name="LaButti K."/>
            <person name="Lindquist E.A."/>
            <person name="Lipzen A."/>
            <person name="Lundell T."/>
            <person name="Morin E."/>
            <person name="Murat C."/>
            <person name="Riley R."/>
            <person name="Ohm R."/>
            <person name="Sun H."/>
            <person name="Tunlid A."/>
            <person name="Henrissat B."/>
            <person name="Grigoriev I.V."/>
            <person name="Hibbett D.S."/>
            <person name="Martin F."/>
        </authorList>
    </citation>
    <scope>NUCLEOTIDE SEQUENCE [LARGE SCALE GENOMIC DNA]</scope>
    <source>
        <strain evidence="2 3">SS14</strain>
    </source>
</reference>